<organism evidence="2 3">
    <name type="scientific">Mytilus coruscus</name>
    <name type="common">Sea mussel</name>
    <dbReference type="NCBI Taxonomy" id="42192"/>
    <lineage>
        <taxon>Eukaryota</taxon>
        <taxon>Metazoa</taxon>
        <taxon>Spiralia</taxon>
        <taxon>Lophotrochozoa</taxon>
        <taxon>Mollusca</taxon>
        <taxon>Bivalvia</taxon>
        <taxon>Autobranchia</taxon>
        <taxon>Pteriomorphia</taxon>
        <taxon>Mytilida</taxon>
        <taxon>Mytiloidea</taxon>
        <taxon>Mytilidae</taxon>
        <taxon>Mytilinae</taxon>
        <taxon>Mytilus</taxon>
    </lineage>
</organism>
<accession>A0A6J8B9U3</accession>
<sequence>MQLEGSSPRDIVVEQEKDPDLSMIIRWLKDEQVPSEFELQLCSPATKHWWSCNSQLKFKDGVLVYEWLDTGPSKLLIIIPKLMKQEVLVNCHNTKIAGHFGQQKTYNKLKSRFIWHGRISSPHSLDRKEITTQSFFQNTYNIGDAVYRIDSATKVGESKKLRYARHRPSLGVPQENEDFDMTQDPDIGHDLSVLFVDDKSDNDLTIICSGRSGNYDQITNGSSVQDVPAIDAETVSSYPFCLTGNTGKKVCEHHYRVVSDLNDSFSDIDLDETFLYDVEDSRENVSLNYPESVARTWNRPKYLDDYVMTNDN</sequence>
<keyword evidence="3" id="KW-1185">Reference proteome</keyword>
<reference evidence="2 3" key="1">
    <citation type="submission" date="2020-06" db="EMBL/GenBank/DDBJ databases">
        <authorList>
            <person name="Li R."/>
            <person name="Bekaert M."/>
        </authorList>
    </citation>
    <scope>NUCLEOTIDE SEQUENCE [LARGE SCALE GENOMIC DNA]</scope>
    <source>
        <strain evidence="3">wild</strain>
    </source>
</reference>
<protein>
    <recommendedName>
        <fullName evidence="1">Integrase zinc-binding domain-containing protein</fullName>
    </recommendedName>
</protein>
<evidence type="ECO:0000313" key="2">
    <source>
        <dbReference type="EMBL" id="CAC5378767.1"/>
    </source>
</evidence>
<dbReference type="Pfam" id="PF17921">
    <property type="entry name" value="Integrase_H2C2"/>
    <property type="match status" value="1"/>
</dbReference>
<dbReference type="FunFam" id="1.10.340.70:FF:000001">
    <property type="entry name" value="Retrovirus-related Pol polyprotein from transposon gypsy-like Protein"/>
    <property type="match status" value="1"/>
</dbReference>
<dbReference type="Proteomes" id="UP000507470">
    <property type="component" value="Unassembled WGS sequence"/>
</dbReference>
<name>A0A6J8B9U3_MYTCO</name>
<feature type="domain" description="Integrase zinc-binding" evidence="1">
    <location>
        <begin position="79"/>
        <end position="117"/>
    </location>
</feature>
<dbReference type="EMBL" id="CACVKT020002588">
    <property type="protein sequence ID" value="CAC5378767.1"/>
    <property type="molecule type" value="Genomic_DNA"/>
</dbReference>
<gene>
    <name evidence="2" type="ORF">MCOR_14908</name>
</gene>
<dbReference type="OrthoDB" id="6135936at2759"/>
<dbReference type="Gene3D" id="1.10.340.70">
    <property type="match status" value="1"/>
</dbReference>
<dbReference type="InterPro" id="IPR041588">
    <property type="entry name" value="Integrase_H2C2"/>
</dbReference>
<evidence type="ECO:0000313" key="3">
    <source>
        <dbReference type="Proteomes" id="UP000507470"/>
    </source>
</evidence>
<proteinExistence type="predicted"/>
<evidence type="ECO:0000259" key="1">
    <source>
        <dbReference type="Pfam" id="PF17921"/>
    </source>
</evidence>
<dbReference type="AlphaFoldDB" id="A0A6J8B9U3"/>